<protein>
    <submittedName>
        <fullName evidence="1">SapC-like S-layer protein</fullName>
    </submittedName>
</protein>
<dbReference type="InterPro" id="IPR010836">
    <property type="entry name" value="SapC"/>
</dbReference>
<dbReference type="Pfam" id="PF07277">
    <property type="entry name" value="SapC"/>
    <property type="match status" value="1"/>
</dbReference>
<dbReference type="AlphaFoldDB" id="A0A110B590"/>
<reference evidence="1" key="1">
    <citation type="submission" date="2016-02" db="EMBL/GenBank/DDBJ databases">
        <title>Halorhodospira halochloris DSM-1059 complete genome, version 2.</title>
        <authorList>
            <person name="Tsukatani Y."/>
        </authorList>
    </citation>
    <scope>NUCLEOTIDE SEQUENCE</scope>
    <source>
        <strain evidence="1">DSM 1059</strain>
    </source>
</reference>
<gene>
    <name evidence="1" type="ORF">HH1059_12420</name>
</gene>
<evidence type="ECO:0000313" key="2">
    <source>
        <dbReference type="Proteomes" id="UP000218890"/>
    </source>
</evidence>
<dbReference type="Proteomes" id="UP000218890">
    <property type="component" value="Chromosome"/>
</dbReference>
<dbReference type="KEGG" id="hhk:HH1059_12420"/>
<accession>A0A110B590</accession>
<evidence type="ECO:0000313" key="1">
    <source>
        <dbReference type="EMBL" id="BAU57941.2"/>
    </source>
</evidence>
<proteinExistence type="predicted"/>
<dbReference type="EMBL" id="AP017372">
    <property type="protein sequence ID" value="BAU57941.2"/>
    <property type="molecule type" value="Genomic_DNA"/>
</dbReference>
<keyword evidence="2" id="KW-1185">Reference proteome</keyword>
<sequence>MLGVESGRSAFVDSHGCWRGGYVPAYLRAYPFYLVETAQDKHVVAVDESSAALQADAYIGQALFTADDKPTPQLQKVIDFLGQVARNRALTDRACRSLDEAGVLEPWPLELDIGNQPWRFSGLYRVSEKQLNALEGAALHALRDTGALGVAYAQLLSTGQKSRLEAFARARENEQRLPESESVFTEPDLEERIDWDSLDFDEGYEG</sequence>
<organism evidence="1 2">
    <name type="scientific">Halorhodospira halochloris</name>
    <name type="common">Ectothiorhodospira halochloris</name>
    <dbReference type="NCBI Taxonomy" id="1052"/>
    <lineage>
        <taxon>Bacteria</taxon>
        <taxon>Pseudomonadati</taxon>
        <taxon>Pseudomonadota</taxon>
        <taxon>Gammaproteobacteria</taxon>
        <taxon>Chromatiales</taxon>
        <taxon>Ectothiorhodospiraceae</taxon>
        <taxon>Halorhodospira</taxon>
    </lineage>
</organism>
<name>A0A110B590_HALHR</name>